<feature type="transmembrane region" description="Helical" evidence="2">
    <location>
        <begin position="165"/>
        <end position="187"/>
    </location>
</feature>
<feature type="compositionally biased region" description="Low complexity" evidence="1">
    <location>
        <begin position="1"/>
        <end position="16"/>
    </location>
</feature>
<keyword evidence="6" id="KW-1185">Reference proteome</keyword>
<evidence type="ECO:0000313" key="6">
    <source>
        <dbReference type="Proteomes" id="UP001166784"/>
    </source>
</evidence>
<reference evidence="5" key="2">
    <citation type="journal article" date="2023" name="Int. J. Syst. Evol. Microbiol.">
        <title>Streptomyces marispadix sp. nov., isolated from marine beach sediment of the Northern Coast of Portugal.</title>
        <authorList>
            <person name="dos Santos J.D.N."/>
            <person name="Vitorino I.R."/>
            <person name="Kallscheuer N."/>
            <person name="Srivastava A."/>
            <person name="Krautwurst S."/>
            <person name="Marz M."/>
            <person name="Jogler C."/>
            <person name="Lobo Da Cunha A."/>
            <person name="Catita J."/>
            <person name="Goncalves H."/>
            <person name="Gonzalez I."/>
            <person name="Reyes F."/>
            <person name="Lage O.M."/>
        </authorList>
    </citation>
    <scope>NUCLEOTIDE SEQUENCE</scope>
    <source>
        <strain evidence="5">M600PL45_2</strain>
    </source>
</reference>
<dbReference type="InterPro" id="IPR027788">
    <property type="entry name" value="Alpha/beta-hydrolase_N_dom"/>
</dbReference>
<organism evidence="5 6">
    <name type="scientific">Streptomyces marispadix</name>
    <dbReference type="NCBI Taxonomy" id="2922868"/>
    <lineage>
        <taxon>Bacteria</taxon>
        <taxon>Bacillati</taxon>
        <taxon>Actinomycetota</taxon>
        <taxon>Actinomycetes</taxon>
        <taxon>Kitasatosporales</taxon>
        <taxon>Streptomycetaceae</taxon>
        <taxon>Streptomyces</taxon>
    </lineage>
</organism>
<proteinExistence type="predicted"/>
<dbReference type="Pfam" id="PF10081">
    <property type="entry name" value="Abhydrolase_9"/>
    <property type="match status" value="1"/>
</dbReference>
<feature type="compositionally biased region" description="Basic and acidic residues" evidence="1">
    <location>
        <begin position="73"/>
        <end position="83"/>
    </location>
</feature>
<protein>
    <submittedName>
        <fullName evidence="5">Alpha/beta hydrolase</fullName>
    </submittedName>
</protein>
<gene>
    <name evidence="5" type="ORF">MMA15_18590</name>
</gene>
<evidence type="ECO:0000256" key="1">
    <source>
        <dbReference type="SAM" id="MobiDB-lite"/>
    </source>
</evidence>
<keyword evidence="2" id="KW-1133">Transmembrane helix</keyword>
<feature type="transmembrane region" description="Helical" evidence="2">
    <location>
        <begin position="208"/>
        <end position="228"/>
    </location>
</feature>
<keyword evidence="2" id="KW-0472">Membrane</keyword>
<keyword evidence="5" id="KW-0378">Hydrolase</keyword>
<feature type="transmembrane region" description="Helical" evidence="2">
    <location>
        <begin position="248"/>
        <end position="270"/>
    </location>
</feature>
<dbReference type="Pfam" id="PF15420">
    <property type="entry name" value="Abhydrolase_9_N"/>
    <property type="match status" value="1"/>
</dbReference>
<accession>A0ABS9T1A9</accession>
<evidence type="ECO:0000313" key="5">
    <source>
        <dbReference type="EMBL" id="MCH6162319.1"/>
    </source>
</evidence>
<evidence type="ECO:0000259" key="3">
    <source>
        <dbReference type="Pfam" id="PF10081"/>
    </source>
</evidence>
<comment type="caution">
    <text evidence="5">The sequence shown here is derived from an EMBL/GenBank/DDBJ whole genome shotgun (WGS) entry which is preliminary data.</text>
</comment>
<keyword evidence="2" id="KW-0812">Transmembrane</keyword>
<dbReference type="GO" id="GO:0016787">
    <property type="term" value="F:hydrolase activity"/>
    <property type="evidence" value="ECO:0007669"/>
    <property type="project" value="UniProtKB-KW"/>
</dbReference>
<feature type="domain" description="Alpha/beta-hydrolase catalytic" evidence="3">
    <location>
        <begin position="387"/>
        <end position="684"/>
    </location>
</feature>
<dbReference type="Proteomes" id="UP001166784">
    <property type="component" value="Unassembled WGS sequence"/>
</dbReference>
<feature type="transmembrane region" description="Helical" evidence="2">
    <location>
        <begin position="140"/>
        <end position="159"/>
    </location>
</feature>
<sequence length="695" mass="76431">MGYRTGEAPGARRTAGTTGGTGTRQPTRQPTGPPQAPPQHRPQHQPPHQPRFPAPPRPPAVPDAPVPPPPRGRPLEPPRERPRLPHQYGAGHQAPGKAPGDGDALRRFLVRAATRVLALARHPYRKCTDPTRVVRRWPDLSAACLATVFFWLSLTPSLVPRPWYLQGVIGGITAAIGYAIGALLGRLARLALIPACRRLLPRVPGERARAHAWQTYYVLALGLTVLALSESARMQRRLRALQDLPETLTWHSMMITLMTLALCGLLLLLARAIRLGTRTLIRGLCRFVPRPVAVVAGLLISVTAVVVGMRDVVFDRGVVDVVASVAASTDRGTKEGMVQSGSRYVSGSPQSLITWRELGYEGRNFTASTPTARHIGDVVHRPAKDPIRVYVGRRAFEDLGSDGAGTYAAGAELAVAELERTGAFDREVLAVAGTTGMGWVNSTDAEPLEYLHGGDTAIVAMQYSQLPSWVSFVVDKEQAGRANRALVKAVRARWLEEPARSRPRLVVFGESLGAYGIEAAFDGPDDLLSKVDGAVLAGTPGFSPIRREITAHRDEGSPVWRPQYERGRHFRFAQWPARDLPRPPAPWRGPRVVYLQNASDAIVWWSWDLAVERPRWLREPLGPDITEEVGWFPFVTFWQTTVDLAVSYDVDAPHGHRYGTGSVEAWTAVAPPAQGWSTADYHRLKRYMDHRKAPY</sequence>
<feature type="compositionally biased region" description="Pro residues" evidence="1">
    <location>
        <begin position="31"/>
        <end position="72"/>
    </location>
</feature>
<dbReference type="InterPro" id="IPR027787">
    <property type="entry name" value="Alpha/beta-hydrolase_catalytic"/>
</dbReference>
<name>A0ABS9T1A9_9ACTN</name>
<feature type="transmembrane region" description="Helical" evidence="2">
    <location>
        <begin position="291"/>
        <end position="309"/>
    </location>
</feature>
<reference evidence="5" key="1">
    <citation type="submission" date="2022-03" db="EMBL/GenBank/DDBJ databases">
        <authorList>
            <person name="Santos J.D.N."/>
            <person name="Kallscheuer N."/>
            <person name="Jogler C."/>
            <person name="Lage O.M."/>
        </authorList>
    </citation>
    <scope>NUCLEOTIDE SEQUENCE</scope>
    <source>
        <strain evidence="5">M600PL45_2</strain>
    </source>
</reference>
<dbReference type="InterPro" id="IPR029058">
    <property type="entry name" value="AB_hydrolase_fold"/>
</dbReference>
<evidence type="ECO:0000259" key="4">
    <source>
        <dbReference type="Pfam" id="PF15420"/>
    </source>
</evidence>
<feature type="domain" description="Alpha/beta-hydrolase N-terminal" evidence="4">
    <location>
        <begin position="154"/>
        <end position="370"/>
    </location>
</feature>
<dbReference type="EMBL" id="JAKWJU010000002">
    <property type="protein sequence ID" value="MCH6162319.1"/>
    <property type="molecule type" value="Genomic_DNA"/>
</dbReference>
<dbReference type="SUPFAM" id="SSF53474">
    <property type="entry name" value="alpha/beta-Hydrolases"/>
    <property type="match status" value="1"/>
</dbReference>
<feature type="region of interest" description="Disordered" evidence="1">
    <location>
        <begin position="1"/>
        <end position="102"/>
    </location>
</feature>
<evidence type="ECO:0000256" key="2">
    <source>
        <dbReference type="SAM" id="Phobius"/>
    </source>
</evidence>
<dbReference type="RefSeq" id="WP_241061219.1">
    <property type="nucleotide sequence ID" value="NZ_JAKWJU010000002.1"/>
</dbReference>